<evidence type="ECO:0000313" key="2">
    <source>
        <dbReference type="Proteomes" id="UP000092967"/>
    </source>
</evidence>
<organism evidence="1 2">
    <name type="scientific">Wenyingzhuangia fucanilytica</name>
    <dbReference type="NCBI Taxonomy" id="1790137"/>
    <lineage>
        <taxon>Bacteria</taxon>
        <taxon>Pseudomonadati</taxon>
        <taxon>Bacteroidota</taxon>
        <taxon>Flavobacteriia</taxon>
        <taxon>Flavobacteriales</taxon>
        <taxon>Flavobacteriaceae</taxon>
        <taxon>Wenyingzhuangia</taxon>
    </lineage>
</organism>
<dbReference type="KEGG" id="wfu:AXE80_03935"/>
<keyword evidence="2" id="KW-1185">Reference proteome</keyword>
<dbReference type="Proteomes" id="UP000092967">
    <property type="component" value="Chromosome"/>
</dbReference>
<reference evidence="1 2" key="1">
    <citation type="submission" date="2016-02" db="EMBL/GenBank/DDBJ databases">
        <authorList>
            <person name="Wen L."/>
            <person name="He K."/>
            <person name="Yang H."/>
        </authorList>
    </citation>
    <scope>NUCLEOTIDE SEQUENCE [LARGE SCALE GENOMIC DNA]</scope>
    <source>
        <strain evidence="1 2">CZ1127</strain>
    </source>
</reference>
<dbReference type="AlphaFoldDB" id="A0A1B1Y401"/>
<keyword evidence="1" id="KW-0808">Transferase</keyword>
<dbReference type="OrthoDB" id="179386at2"/>
<evidence type="ECO:0000313" key="1">
    <source>
        <dbReference type="EMBL" id="ANW95478.1"/>
    </source>
</evidence>
<dbReference type="EMBL" id="CP014224">
    <property type="protein sequence ID" value="ANW95478.1"/>
    <property type="molecule type" value="Genomic_DNA"/>
</dbReference>
<dbReference type="STRING" id="1790137.AXE80_03935"/>
<proteinExistence type="predicted"/>
<protein>
    <submittedName>
        <fullName evidence="1">Nicotinate-nucleotide adenylyltransferase</fullName>
    </submittedName>
</protein>
<dbReference type="GO" id="GO:0016779">
    <property type="term" value="F:nucleotidyltransferase activity"/>
    <property type="evidence" value="ECO:0007669"/>
    <property type="project" value="UniProtKB-KW"/>
</dbReference>
<keyword evidence="1" id="KW-0548">Nucleotidyltransferase</keyword>
<accession>A0A1B1Y401</accession>
<gene>
    <name evidence="1" type="ORF">AXE80_03935</name>
</gene>
<name>A0A1B1Y401_9FLAO</name>
<dbReference type="RefSeq" id="WP_068824645.1">
    <property type="nucleotide sequence ID" value="NZ_CP014224.1"/>
</dbReference>
<sequence length="481" mass="55528">MAVIHKGDIPVENILTSKTKALKINLNKNIYGTFSEIGAGQETVRHFFRAGGSSGTIAKAMSAYDKDFSDAIYGVEEHHRYVTESRLKKMLRHEIQLIEDRLDRAKHPEKIYFSYANTVATIDFAKKFKGHGWVGIQFQLDPNEPYNEIVLHTRFKQTDATLQQETLGRLGVNLIYGAFYYNDNPKDLIKSLYDNIDLDEIEIDMINFSGPRFTYVDNRLMSLQLVRNGMTNAVMFDSLGKNLLPAQELYKKNILALRGRFRPVTKVNMDVYEGSQKLFFENKRVDPKSTRTIFEITLSNLKNEGEINERDFLDRADLLCSLGQIVMITNFQEYYKLVEYFGEFTNEQIGFAMGTDSIMNIFDIKYYNNLKGSILEGIGKLFSNNLKIYLYPILGEDETSIIDSNNLRLNHKVKELYKYFKQANKIIDIKEYDVAHMKIQGQDVFRKISANEDGWESMLPEGIAETIKFKGLFGYRKKINP</sequence>